<dbReference type="AlphaFoldDB" id="A0A1T4WTN0"/>
<dbReference type="Gene3D" id="3.20.20.70">
    <property type="entry name" value="Aldolase class I"/>
    <property type="match status" value="1"/>
</dbReference>
<dbReference type="Pfam" id="PF00290">
    <property type="entry name" value="Trp_syntA"/>
    <property type="match status" value="1"/>
</dbReference>
<evidence type="ECO:0000256" key="7">
    <source>
        <dbReference type="ARBA" id="ARBA00049047"/>
    </source>
</evidence>
<keyword evidence="11" id="KW-1185">Reference proteome</keyword>
<keyword evidence="3 8" id="KW-0028">Amino-acid biosynthesis</keyword>
<evidence type="ECO:0000256" key="9">
    <source>
        <dbReference type="RuleBase" id="RU003662"/>
    </source>
</evidence>
<name>A0A1T4WTN0_9BACT</name>
<dbReference type="RefSeq" id="WP_078685934.1">
    <property type="nucleotide sequence ID" value="NZ_FUYA01000010.1"/>
</dbReference>
<dbReference type="CDD" id="cd04724">
    <property type="entry name" value="Tryptophan_synthase_alpha"/>
    <property type="match status" value="1"/>
</dbReference>
<dbReference type="SUPFAM" id="SSF51366">
    <property type="entry name" value="Ribulose-phoshate binding barrel"/>
    <property type="match status" value="1"/>
</dbReference>
<feature type="active site" description="Proton acceptor" evidence="8">
    <location>
        <position position="62"/>
    </location>
</feature>
<comment type="subunit">
    <text evidence="2 8">Tetramer of two alpha and two beta chains.</text>
</comment>
<dbReference type="InterPro" id="IPR002028">
    <property type="entry name" value="Trp_synthase_suA"/>
</dbReference>
<evidence type="ECO:0000256" key="2">
    <source>
        <dbReference type="ARBA" id="ARBA00011270"/>
    </source>
</evidence>
<evidence type="ECO:0000256" key="5">
    <source>
        <dbReference type="ARBA" id="ARBA00023141"/>
    </source>
</evidence>
<dbReference type="PROSITE" id="PS00167">
    <property type="entry name" value="TRP_SYNTHASE_ALPHA"/>
    <property type="match status" value="1"/>
</dbReference>
<keyword evidence="4 8" id="KW-0822">Tryptophan biosynthesis</keyword>
<evidence type="ECO:0000256" key="8">
    <source>
        <dbReference type="HAMAP-Rule" id="MF_00131"/>
    </source>
</evidence>
<accession>A0A1T4WTN0</accession>
<dbReference type="EMBL" id="FUYA01000010">
    <property type="protein sequence ID" value="SKA80629.1"/>
    <property type="molecule type" value="Genomic_DNA"/>
</dbReference>
<comment type="function">
    <text evidence="8">The alpha subunit is responsible for the aldol cleavage of indoleglycerol phosphate to indole and glyceraldehyde 3-phosphate.</text>
</comment>
<dbReference type="EC" id="4.2.1.20" evidence="8"/>
<feature type="active site" description="Proton acceptor" evidence="8">
    <location>
        <position position="51"/>
    </location>
</feature>
<dbReference type="GO" id="GO:0004834">
    <property type="term" value="F:tryptophan synthase activity"/>
    <property type="evidence" value="ECO:0007669"/>
    <property type="project" value="UniProtKB-UniRule"/>
</dbReference>
<dbReference type="InterPro" id="IPR018204">
    <property type="entry name" value="Trp_synthase_alpha_AS"/>
</dbReference>
<organism evidence="10 11">
    <name type="scientific">Desulfobaculum bizertense DSM 18034</name>
    <dbReference type="NCBI Taxonomy" id="1121442"/>
    <lineage>
        <taxon>Bacteria</taxon>
        <taxon>Pseudomonadati</taxon>
        <taxon>Thermodesulfobacteriota</taxon>
        <taxon>Desulfovibrionia</taxon>
        <taxon>Desulfovibrionales</taxon>
        <taxon>Desulfovibrionaceae</taxon>
        <taxon>Desulfobaculum</taxon>
    </lineage>
</organism>
<dbReference type="GO" id="GO:0005829">
    <property type="term" value="C:cytosol"/>
    <property type="evidence" value="ECO:0007669"/>
    <property type="project" value="TreeGrafter"/>
</dbReference>
<dbReference type="InterPro" id="IPR013785">
    <property type="entry name" value="Aldolase_TIM"/>
</dbReference>
<comment type="catalytic activity">
    <reaction evidence="7 8">
        <text>(1S,2R)-1-C-(indol-3-yl)glycerol 3-phosphate + L-serine = D-glyceraldehyde 3-phosphate + L-tryptophan + H2O</text>
        <dbReference type="Rhea" id="RHEA:10532"/>
        <dbReference type="ChEBI" id="CHEBI:15377"/>
        <dbReference type="ChEBI" id="CHEBI:33384"/>
        <dbReference type="ChEBI" id="CHEBI:57912"/>
        <dbReference type="ChEBI" id="CHEBI:58866"/>
        <dbReference type="ChEBI" id="CHEBI:59776"/>
        <dbReference type="EC" id="4.2.1.20"/>
    </reaction>
</comment>
<gene>
    <name evidence="8" type="primary">trpA</name>
    <name evidence="10" type="ORF">SAMN02745702_02671</name>
</gene>
<evidence type="ECO:0000256" key="6">
    <source>
        <dbReference type="ARBA" id="ARBA00023239"/>
    </source>
</evidence>
<keyword evidence="5 8" id="KW-0057">Aromatic amino acid biosynthesis</keyword>
<comment type="pathway">
    <text evidence="1 8">Amino-acid biosynthesis; L-tryptophan biosynthesis; L-tryptophan from chorismate: step 5/5.</text>
</comment>
<evidence type="ECO:0000256" key="3">
    <source>
        <dbReference type="ARBA" id="ARBA00022605"/>
    </source>
</evidence>
<dbReference type="OrthoDB" id="9804578at2"/>
<reference evidence="10 11" key="1">
    <citation type="submission" date="2017-02" db="EMBL/GenBank/DDBJ databases">
        <authorList>
            <person name="Peterson S.W."/>
        </authorList>
    </citation>
    <scope>NUCLEOTIDE SEQUENCE [LARGE SCALE GENOMIC DNA]</scope>
    <source>
        <strain evidence="10 11">DSM 18034</strain>
    </source>
</reference>
<dbReference type="InterPro" id="IPR011060">
    <property type="entry name" value="RibuloseP-bd_barrel"/>
</dbReference>
<dbReference type="STRING" id="1121442.SAMN02745702_02671"/>
<evidence type="ECO:0000313" key="10">
    <source>
        <dbReference type="EMBL" id="SKA80629.1"/>
    </source>
</evidence>
<evidence type="ECO:0000256" key="1">
    <source>
        <dbReference type="ARBA" id="ARBA00004733"/>
    </source>
</evidence>
<dbReference type="PANTHER" id="PTHR43406:SF1">
    <property type="entry name" value="TRYPTOPHAN SYNTHASE ALPHA CHAIN, CHLOROPLASTIC"/>
    <property type="match status" value="1"/>
</dbReference>
<evidence type="ECO:0000256" key="4">
    <source>
        <dbReference type="ARBA" id="ARBA00022822"/>
    </source>
</evidence>
<evidence type="ECO:0000313" key="11">
    <source>
        <dbReference type="Proteomes" id="UP000189733"/>
    </source>
</evidence>
<keyword evidence="6 8" id="KW-0456">Lyase</keyword>
<protein>
    <recommendedName>
        <fullName evidence="8">Tryptophan synthase alpha chain</fullName>
        <ecNumber evidence="8">4.2.1.20</ecNumber>
    </recommendedName>
</protein>
<proteinExistence type="inferred from homology"/>
<dbReference type="Proteomes" id="UP000189733">
    <property type="component" value="Unassembled WGS sequence"/>
</dbReference>
<comment type="similarity">
    <text evidence="8 9">Belongs to the TrpA family.</text>
</comment>
<dbReference type="PANTHER" id="PTHR43406">
    <property type="entry name" value="TRYPTOPHAN SYNTHASE, ALPHA CHAIN"/>
    <property type="match status" value="1"/>
</dbReference>
<dbReference type="HAMAP" id="MF_00131">
    <property type="entry name" value="Trp_synth_alpha"/>
    <property type="match status" value="1"/>
</dbReference>
<sequence>MAESQLTQSIRKANDAGRKALIPYLPAGFGGKEKFWEYVRELDAAGADVIEIGVPFSDPVADGPTVERVSQECLACGITLHWIIDGLREHRKELNASIVLMGYISPFFHYGFEQLAKDAAEVGVNGFIVPDLPYEEAGEFLEALKGSGISLVPLIGLNTSLERMELYTKDFGGFCYVVSVMGVTGERAAISASITTKLAQARKTFNFPVALGFGISHPEQLKEFASELDAVVFGSALITHLEEGGTPAEFMSRWTTR</sequence>
<dbReference type="NCBIfam" id="TIGR00262">
    <property type="entry name" value="trpA"/>
    <property type="match status" value="1"/>
</dbReference>
<dbReference type="UniPathway" id="UPA00035">
    <property type="reaction ID" value="UER00044"/>
</dbReference>